<feature type="transmembrane region" description="Helical" evidence="1">
    <location>
        <begin position="162"/>
        <end position="178"/>
    </location>
</feature>
<feature type="transmembrane region" description="Helical" evidence="1">
    <location>
        <begin position="128"/>
        <end position="150"/>
    </location>
</feature>
<evidence type="ECO:0000313" key="2">
    <source>
        <dbReference type="EMBL" id="GFJ76271.1"/>
    </source>
</evidence>
<feature type="transmembrane region" description="Helical" evidence="1">
    <location>
        <begin position="184"/>
        <end position="202"/>
    </location>
</feature>
<keyword evidence="1" id="KW-0812">Transmembrane</keyword>
<keyword evidence="3" id="KW-1185">Reference proteome</keyword>
<proteinExistence type="predicted"/>
<protein>
    <recommendedName>
        <fullName evidence="4">DUF4386 domain-containing protein</fullName>
    </recommendedName>
</protein>
<dbReference type="EMBL" id="BLPF01000001">
    <property type="protein sequence ID" value="GFJ76271.1"/>
    <property type="molecule type" value="Genomic_DNA"/>
</dbReference>
<evidence type="ECO:0000256" key="1">
    <source>
        <dbReference type="SAM" id="Phobius"/>
    </source>
</evidence>
<reference evidence="2 3" key="2">
    <citation type="submission" date="2020-03" db="EMBL/GenBank/DDBJ databases">
        <authorList>
            <person name="Ichikawa N."/>
            <person name="Kimura A."/>
            <person name="Kitahashi Y."/>
            <person name="Uohara A."/>
        </authorList>
    </citation>
    <scope>NUCLEOTIDE SEQUENCE [LARGE SCALE GENOMIC DNA]</scope>
    <source>
        <strain evidence="2 3">NBRC 108639</strain>
    </source>
</reference>
<dbReference type="AlphaFoldDB" id="A0A6V8K1M1"/>
<keyword evidence="1" id="KW-0472">Membrane</keyword>
<evidence type="ECO:0008006" key="4">
    <source>
        <dbReference type="Google" id="ProtNLM"/>
    </source>
</evidence>
<name>A0A6V8K1M1_9ACTN</name>
<feature type="transmembrane region" description="Helical" evidence="1">
    <location>
        <begin position="47"/>
        <end position="67"/>
    </location>
</feature>
<organism evidence="2 3">
    <name type="scientific">Phytohabitans houttuyneae</name>
    <dbReference type="NCBI Taxonomy" id="1076126"/>
    <lineage>
        <taxon>Bacteria</taxon>
        <taxon>Bacillati</taxon>
        <taxon>Actinomycetota</taxon>
        <taxon>Actinomycetes</taxon>
        <taxon>Micromonosporales</taxon>
        <taxon>Micromonosporaceae</taxon>
    </lineage>
</organism>
<reference evidence="2 3" key="1">
    <citation type="submission" date="2020-03" db="EMBL/GenBank/DDBJ databases">
        <title>Whole genome shotgun sequence of Phytohabitans houttuyneae NBRC 108639.</title>
        <authorList>
            <person name="Komaki H."/>
            <person name="Tamura T."/>
        </authorList>
    </citation>
    <scope>NUCLEOTIDE SEQUENCE [LARGE SCALE GENOMIC DNA]</scope>
    <source>
        <strain evidence="2 3">NBRC 108639</strain>
    </source>
</reference>
<dbReference type="Proteomes" id="UP000482800">
    <property type="component" value="Unassembled WGS sequence"/>
</dbReference>
<feature type="transmembrane region" description="Helical" evidence="1">
    <location>
        <begin position="74"/>
        <end position="94"/>
    </location>
</feature>
<keyword evidence="1" id="KW-1133">Transmembrane helix</keyword>
<accession>A0A6V8K1M1</accession>
<dbReference type="RefSeq" id="WP_173053093.1">
    <property type="nucleotide sequence ID" value="NZ_BAABGO010000003.1"/>
</dbReference>
<sequence length="223" mass="23212">MTRSNKLGAAALAAAGVLFLLYPAVRPWHDEATVDGAVASMASGAWVASHAFAMLGFVLAALGLLALRDTVPGPLTTAAVVTTWIGAGLVLPYYGAEDFGLHSLARRYADGESFDLLATVDAVRNQPVAITMFGVGLLVLALGGVLAALAVRRSGVLPRSSGVLFGLGLVLFLPQFFTPAPIRIAHGVLLAAGCGWLAFALWRARTASPVRVTERAAPLPRDR</sequence>
<gene>
    <name evidence="2" type="ORF">Phou_004510</name>
</gene>
<evidence type="ECO:0000313" key="3">
    <source>
        <dbReference type="Proteomes" id="UP000482800"/>
    </source>
</evidence>
<comment type="caution">
    <text evidence="2">The sequence shown here is derived from an EMBL/GenBank/DDBJ whole genome shotgun (WGS) entry which is preliminary data.</text>
</comment>